<evidence type="ECO:0000259" key="9">
    <source>
        <dbReference type="Pfam" id="PF08501"/>
    </source>
</evidence>
<feature type="binding site" evidence="8">
    <location>
        <begin position="124"/>
        <end position="128"/>
    </location>
    <ligand>
        <name>NADP(+)</name>
        <dbReference type="ChEBI" id="CHEBI:58349"/>
    </ligand>
</feature>
<dbReference type="UniPathway" id="UPA00053">
    <property type="reaction ID" value="UER00087"/>
</dbReference>
<dbReference type="InterPro" id="IPR022893">
    <property type="entry name" value="Shikimate_DH_fam"/>
</dbReference>
<evidence type="ECO:0000256" key="8">
    <source>
        <dbReference type="HAMAP-Rule" id="MF_00222"/>
    </source>
</evidence>
<dbReference type="InterPro" id="IPR011342">
    <property type="entry name" value="Shikimate_DH"/>
</dbReference>
<evidence type="ECO:0000256" key="6">
    <source>
        <dbReference type="ARBA" id="ARBA00023141"/>
    </source>
</evidence>
<feature type="active site" description="Proton acceptor" evidence="8">
    <location>
        <position position="65"/>
    </location>
</feature>
<feature type="binding site" evidence="8">
    <location>
        <position position="220"/>
    </location>
    <ligand>
        <name>NADP(+)</name>
        <dbReference type="ChEBI" id="CHEBI:58349"/>
    </ligand>
</feature>
<feature type="binding site" evidence="8">
    <location>
        <position position="61"/>
    </location>
    <ligand>
        <name>shikimate</name>
        <dbReference type="ChEBI" id="CHEBI:36208"/>
    </ligand>
</feature>
<dbReference type="NCBIfam" id="TIGR00507">
    <property type="entry name" value="aroE"/>
    <property type="match status" value="1"/>
</dbReference>
<dbReference type="SUPFAM" id="SSF51735">
    <property type="entry name" value="NAD(P)-binding Rossmann-fold domains"/>
    <property type="match status" value="1"/>
</dbReference>
<dbReference type="GO" id="GO:0005829">
    <property type="term" value="C:cytosol"/>
    <property type="evidence" value="ECO:0007669"/>
    <property type="project" value="TreeGrafter"/>
</dbReference>
<dbReference type="Pfam" id="PF08501">
    <property type="entry name" value="Shikimate_dh_N"/>
    <property type="match status" value="1"/>
</dbReference>
<dbReference type="GO" id="GO:0009423">
    <property type="term" value="P:chorismate biosynthetic process"/>
    <property type="evidence" value="ECO:0007669"/>
    <property type="project" value="UniProtKB-UniRule"/>
</dbReference>
<comment type="function">
    <text evidence="8">Involved in the biosynthesis of the chorismate, which leads to the biosynthesis of aromatic amino acids. Catalyzes the reversible NADPH linked reduction of 3-dehydroshikimate (DHSA) to yield shikimate (SA).</text>
</comment>
<evidence type="ECO:0000256" key="5">
    <source>
        <dbReference type="ARBA" id="ARBA00023002"/>
    </source>
</evidence>
<feature type="domain" description="Shikimate dehydrogenase substrate binding N-terminal" evidence="9">
    <location>
        <begin position="6"/>
        <end position="88"/>
    </location>
</feature>
<feature type="binding site" evidence="8">
    <location>
        <position position="250"/>
    </location>
    <ligand>
        <name>shikimate</name>
        <dbReference type="ChEBI" id="CHEBI:36208"/>
    </ligand>
</feature>
<proteinExistence type="inferred from homology"/>
<dbReference type="GO" id="GO:0050661">
    <property type="term" value="F:NADP binding"/>
    <property type="evidence" value="ECO:0007669"/>
    <property type="project" value="InterPro"/>
</dbReference>
<comment type="similarity">
    <text evidence="8">Belongs to the shikimate dehydrogenase family.</text>
</comment>
<name>A0A7V1LK05_CALAY</name>
<evidence type="ECO:0000256" key="2">
    <source>
        <dbReference type="ARBA" id="ARBA00012962"/>
    </source>
</evidence>
<comment type="subunit">
    <text evidence="8">Homodimer.</text>
</comment>
<dbReference type="Gene3D" id="3.40.50.720">
    <property type="entry name" value="NAD(P)-binding Rossmann-like Domain"/>
    <property type="match status" value="1"/>
</dbReference>
<comment type="pathway">
    <text evidence="1 8">Metabolic intermediate biosynthesis; chorismate biosynthesis; chorismate from D-erythrose 4-phosphate and phosphoenolpyruvate: step 4/7.</text>
</comment>
<protein>
    <recommendedName>
        <fullName evidence="2 8">Shikimate dehydrogenase (NADP(+))</fullName>
        <shortName evidence="8">SDH</shortName>
        <ecNumber evidence="2 8">1.1.1.25</ecNumber>
    </recommendedName>
</protein>
<dbReference type="InterPro" id="IPR046346">
    <property type="entry name" value="Aminoacid_DH-like_N_sf"/>
</dbReference>
<dbReference type="GO" id="GO:0008652">
    <property type="term" value="P:amino acid biosynthetic process"/>
    <property type="evidence" value="ECO:0007669"/>
    <property type="project" value="UniProtKB-KW"/>
</dbReference>
<feature type="binding site" evidence="8">
    <location>
        <position position="86"/>
    </location>
    <ligand>
        <name>shikimate</name>
        <dbReference type="ChEBI" id="CHEBI:36208"/>
    </ligand>
</feature>
<dbReference type="GO" id="GO:0019632">
    <property type="term" value="P:shikimate metabolic process"/>
    <property type="evidence" value="ECO:0007669"/>
    <property type="project" value="InterPro"/>
</dbReference>
<comment type="caution">
    <text evidence="10">The sequence shown here is derived from an EMBL/GenBank/DDBJ whole genome shotgun (WGS) entry which is preliminary data.</text>
</comment>
<feature type="binding site" evidence="8">
    <location>
        <position position="102"/>
    </location>
    <ligand>
        <name>shikimate</name>
        <dbReference type="ChEBI" id="CHEBI:36208"/>
    </ligand>
</feature>
<evidence type="ECO:0000313" key="10">
    <source>
        <dbReference type="EMBL" id="HED09426.1"/>
    </source>
</evidence>
<dbReference type="HAMAP" id="MF_00222">
    <property type="entry name" value="Shikimate_DH_AroE"/>
    <property type="match status" value="1"/>
</dbReference>
<gene>
    <name evidence="8 10" type="primary">aroE</name>
    <name evidence="10" type="ORF">ENJ10_01945</name>
</gene>
<evidence type="ECO:0000256" key="3">
    <source>
        <dbReference type="ARBA" id="ARBA00022605"/>
    </source>
</evidence>
<accession>A0A7V1LK05</accession>
<feature type="binding site" evidence="8">
    <location>
        <position position="243"/>
    </location>
    <ligand>
        <name>NADP(+)</name>
        <dbReference type="ChEBI" id="CHEBI:58349"/>
    </ligand>
</feature>
<keyword evidence="4 8" id="KW-0521">NADP</keyword>
<keyword evidence="3 8" id="KW-0028">Amino-acid biosynthesis</keyword>
<dbReference type="GO" id="GO:0004764">
    <property type="term" value="F:shikimate 3-dehydrogenase (NADP+) activity"/>
    <property type="evidence" value="ECO:0007669"/>
    <property type="project" value="UniProtKB-UniRule"/>
</dbReference>
<dbReference type="InterPro" id="IPR013708">
    <property type="entry name" value="Shikimate_DH-bd_N"/>
</dbReference>
<evidence type="ECO:0000256" key="4">
    <source>
        <dbReference type="ARBA" id="ARBA00022857"/>
    </source>
</evidence>
<dbReference type="EC" id="1.1.1.25" evidence="2 8"/>
<dbReference type="GO" id="GO:0009073">
    <property type="term" value="P:aromatic amino acid family biosynthetic process"/>
    <property type="evidence" value="ECO:0007669"/>
    <property type="project" value="UniProtKB-KW"/>
</dbReference>
<dbReference type="CDD" id="cd01065">
    <property type="entry name" value="NAD_bind_Shikimate_DH"/>
    <property type="match status" value="1"/>
</dbReference>
<reference evidence="10" key="1">
    <citation type="journal article" date="2020" name="mSystems">
        <title>Genome- and Community-Level Interaction Insights into Carbon Utilization and Element Cycling Functions of Hydrothermarchaeota in Hydrothermal Sediment.</title>
        <authorList>
            <person name="Zhou Z."/>
            <person name="Liu Y."/>
            <person name="Xu W."/>
            <person name="Pan J."/>
            <person name="Luo Z.H."/>
            <person name="Li M."/>
        </authorList>
    </citation>
    <scope>NUCLEOTIDE SEQUENCE [LARGE SCALE GENOMIC DNA]</scope>
    <source>
        <strain evidence="10">HyVt-456</strain>
    </source>
</reference>
<dbReference type="AlphaFoldDB" id="A0A7V1LK05"/>
<dbReference type="PANTHER" id="PTHR21089">
    <property type="entry name" value="SHIKIMATE DEHYDROGENASE"/>
    <property type="match status" value="1"/>
</dbReference>
<dbReference type="Gene3D" id="3.40.50.10860">
    <property type="entry name" value="Leucine Dehydrogenase, chain A, domain 1"/>
    <property type="match status" value="1"/>
</dbReference>
<dbReference type="Proteomes" id="UP000886005">
    <property type="component" value="Unassembled WGS sequence"/>
</dbReference>
<dbReference type="SUPFAM" id="SSF53223">
    <property type="entry name" value="Aminoacid dehydrogenase-like, N-terminal domain"/>
    <property type="match status" value="1"/>
</dbReference>
<keyword evidence="6 8" id="KW-0057">Aromatic amino acid biosynthesis</keyword>
<feature type="binding site" evidence="8">
    <location>
        <position position="222"/>
    </location>
    <ligand>
        <name>shikimate</name>
        <dbReference type="ChEBI" id="CHEBI:36208"/>
    </ligand>
</feature>
<keyword evidence="5 8" id="KW-0560">Oxidoreductase</keyword>
<feature type="binding site" evidence="8">
    <location>
        <begin position="149"/>
        <end position="154"/>
    </location>
    <ligand>
        <name>NADP(+)</name>
        <dbReference type="ChEBI" id="CHEBI:58349"/>
    </ligand>
</feature>
<evidence type="ECO:0000256" key="1">
    <source>
        <dbReference type="ARBA" id="ARBA00004871"/>
    </source>
</evidence>
<comment type="caution">
    <text evidence="8">Lacks conserved residue(s) required for the propagation of feature annotation.</text>
</comment>
<dbReference type="InterPro" id="IPR036291">
    <property type="entry name" value="NAD(P)-bd_dom_sf"/>
</dbReference>
<feature type="binding site" evidence="8">
    <location>
        <begin position="14"/>
        <end position="16"/>
    </location>
    <ligand>
        <name>shikimate</name>
        <dbReference type="ChEBI" id="CHEBI:36208"/>
    </ligand>
</feature>
<dbReference type="PANTHER" id="PTHR21089:SF1">
    <property type="entry name" value="BIFUNCTIONAL 3-DEHYDROQUINATE DEHYDRATASE_SHIKIMATE DEHYDROGENASE, CHLOROPLASTIC"/>
    <property type="match status" value="1"/>
</dbReference>
<evidence type="ECO:0000256" key="7">
    <source>
        <dbReference type="ARBA" id="ARBA00049442"/>
    </source>
</evidence>
<dbReference type="EMBL" id="DRLD01000055">
    <property type="protein sequence ID" value="HED09426.1"/>
    <property type="molecule type" value="Genomic_DNA"/>
</dbReference>
<comment type="catalytic activity">
    <reaction evidence="7 8">
        <text>shikimate + NADP(+) = 3-dehydroshikimate + NADPH + H(+)</text>
        <dbReference type="Rhea" id="RHEA:17737"/>
        <dbReference type="ChEBI" id="CHEBI:15378"/>
        <dbReference type="ChEBI" id="CHEBI:16630"/>
        <dbReference type="ChEBI" id="CHEBI:36208"/>
        <dbReference type="ChEBI" id="CHEBI:57783"/>
        <dbReference type="ChEBI" id="CHEBI:58349"/>
        <dbReference type="EC" id="1.1.1.25"/>
    </reaction>
</comment>
<sequence length="274" mass="30175">MKHYAIIGYPLGHTFSPAMHNHAFKHYGIDAVYEPRSIPPEGFEKGLQQLRDDGIRGFNITIPYKQRILSHLQKLDTLAEKIGAVNTVVCREDGRWIGYNTDAYGFLLPLREMLKNIRNILVLGAGGAARAVAFSLVTEAAPASLTLVNRTPGRARELKSALEEHTAVPIKCYDSASFKSDIKYDLIVNTTSVGMGRMRGESPLPGLASCVHEGSLVYDLIYNPSPTRLLEQAAALHLKTLNGLPMLIGQGSRAFYLWNGLYFPEDVGNIFSTA</sequence>
<organism evidence="10">
    <name type="scientific">Caldithrix abyssi</name>
    <dbReference type="NCBI Taxonomy" id="187145"/>
    <lineage>
        <taxon>Bacteria</taxon>
        <taxon>Pseudomonadati</taxon>
        <taxon>Calditrichota</taxon>
        <taxon>Calditrichia</taxon>
        <taxon>Calditrichales</taxon>
        <taxon>Calditrichaceae</taxon>
        <taxon>Caldithrix</taxon>
    </lineage>
</organism>